<gene>
    <name evidence="1" type="ORF">SERN_2663</name>
</gene>
<evidence type="ECO:0000313" key="2">
    <source>
        <dbReference type="Proteomes" id="UP000297318"/>
    </source>
</evidence>
<dbReference type="RefSeq" id="WP_135850679.1">
    <property type="nucleotide sequence ID" value="NZ_RHPJ01000004.1"/>
</dbReference>
<reference evidence="1 2" key="1">
    <citation type="submission" date="2018-11" db="EMBL/GenBank/DDBJ databases">
        <title>Complete genome sequencing of the Actinobacteria Serinibacter sp. K3-2.</title>
        <authorList>
            <person name="Rakitin A.L."/>
            <person name="Beletsky A.V."/>
            <person name="Mardanov A.V."/>
            <person name="Ravin N.V."/>
            <person name="Gromova A.S."/>
            <person name="Filippova S.N."/>
            <person name="Gal'Chenko V.F."/>
        </authorList>
    </citation>
    <scope>NUCLEOTIDE SEQUENCE [LARGE SCALE GENOMIC DNA]</scope>
    <source>
        <strain evidence="1 2">K3-2</strain>
    </source>
</reference>
<evidence type="ECO:0008006" key="3">
    <source>
        <dbReference type="Google" id="ProtNLM"/>
    </source>
</evidence>
<comment type="caution">
    <text evidence="1">The sequence shown here is derived from an EMBL/GenBank/DDBJ whole genome shotgun (WGS) entry which is preliminary data.</text>
</comment>
<dbReference type="InterPro" id="IPR042099">
    <property type="entry name" value="ANL_N_sf"/>
</dbReference>
<proteinExistence type="predicted"/>
<dbReference type="Proteomes" id="UP000297318">
    <property type="component" value="Unassembled WGS sequence"/>
</dbReference>
<dbReference type="EMBL" id="RHPJ01000004">
    <property type="protein sequence ID" value="TGO04072.1"/>
    <property type="molecule type" value="Genomic_DNA"/>
</dbReference>
<dbReference type="NCBIfam" id="TIGR03089">
    <property type="entry name" value="TIGR03089 family protein"/>
    <property type="match status" value="1"/>
</dbReference>
<dbReference type="OrthoDB" id="3396763at2"/>
<organism evidence="1 2">
    <name type="scientific">Serinibacter arcticus</name>
    <dbReference type="NCBI Taxonomy" id="1655435"/>
    <lineage>
        <taxon>Bacteria</taxon>
        <taxon>Bacillati</taxon>
        <taxon>Actinomycetota</taxon>
        <taxon>Actinomycetes</taxon>
        <taxon>Micrococcales</taxon>
        <taxon>Beutenbergiaceae</taxon>
        <taxon>Serinibacter</taxon>
    </lineage>
</organism>
<protein>
    <recommendedName>
        <fullName evidence="3">TIGR03089 family protein</fullName>
    </recommendedName>
</protein>
<dbReference type="SUPFAM" id="SSF56801">
    <property type="entry name" value="Acetyl-CoA synthetase-like"/>
    <property type="match status" value="1"/>
</dbReference>
<dbReference type="InterPro" id="IPR017523">
    <property type="entry name" value="Rv3268"/>
</dbReference>
<dbReference type="Gene3D" id="3.40.50.12780">
    <property type="entry name" value="N-terminal domain of ligase-like"/>
    <property type="match status" value="1"/>
</dbReference>
<name>A0A4Z1E0A9_9MICO</name>
<sequence length="212" mass="21768">MSIEPTTLYRRLLDDGASPRLAWSSSDGEALELSGRVLANWTAKIANLLVEEADAEPGTRVLLDVPVHWRSLVWALGAWVAGATVVTDVAGADVDDDAPHHVDVVVTTRPEAWSGRADLVVAVTLPSFALRWTGAPLGEAIDGSADVAAQPDALGPVAPGELDAVALRFGGVEVTFAELAAGDGAGPEDSLGGVLLRAARALGGDGVVPLRG</sequence>
<dbReference type="AlphaFoldDB" id="A0A4Z1E0A9"/>
<keyword evidence="2" id="KW-1185">Reference proteome</keyword>
<evidence type="ECO:0000313" key="1">
    <source>
        <dbReference type="EMBL" id="TGO04072.1"/>
    </source>
</evidence>
<accession>A0A4Z1E0A9</accession>